<dbReference type="GO" id="GO:0016787">
    <property type="term" value="F:hydrolase activity"/>
    <property type="evidence" value="ECO:0007669"/>
    <property type="project" value="UniProtKB-KW"/>
</dbReference>
<dbReference type="InterPro" id="IPR050155">
    <property type="entry name" value="HAD-like_hydrolase_sf"/>
</dbReference>
<dbReference type="PANTHER" id="PTHR43434">
    <property type="entry name" value="PHOSPHOGLYCOLATE PHOSPHATASE"/>
    <property type="match status" value="1"/>
</dbReference>
<proteinExistence type="predicted"/>
<gene>
    <name evidence="1" type="ORF">N7603_04560</name>
</gene>
<protein>
    <submittedName>
        <fullName evidence="1">HAD family hydrolase</fullName>
    </submittedName>
</protein>
<dbReference type="Proteomes" id="UP001209076">
    <property type="component" value="Unassembled WGS sequence"/>
</dbReference>
<dbReference type="PANTHER" id="PTHR43434:SF1">
    <property type="entry name" value="PHOSPHOGLYCOLATE PHOSPHATASE"/>
    <property type="match status" value="1"/>
</dbReference>
<dbReference type="InterPro" id="IPR041492">
    <property type="entry name" value="HAD_2"/>
</dbReference>
<dbReference type="EMBL" id="JAOEGN010000007">
    <property type="protein sequence ID" value="MCU0104923.1"/>
    <property type="molecule type" value="Genomic_DNA"/>
</dbReference>
<dbReference type="SUPFAM" id="SSF56784">
    <property type="entry name" value="HAD-like"/>
    <property type="match status" value="1"/>
</dbReference>
<evidence type="ECO:0000313" key="2">
    <source>
        <dbReference type="Proteomes" id="UP001209076"/>
    </source>
</evidence>
<sequence length="215" mass="24903">MQYKTICLDYDGTIHDSIQIYYKAFLKAYEYLVNNNYQPKKNWTKDEVKKFLGQNPPEMWASFKPAIPDEVIKVVSKMIGEAMKDAILNHEGVLFDGALDTLAYLKDKGYKLVYLSNSKNLYMEINKAEFKLDRYFDLFVSSEMYQYIPKKDILGQLKADLPEPILMVGDRIHDMESGHANQIDTVACLYGYGSEAEFVNATYRIEDINELKKIL</sequence>
<keyword evidence="1" id="KW-0378">Hydrolase</keyword>
<dbReference type="InterPro" id="IPR036412">
    <property type="entry name" value="HAD-like_sf"/>
</dbReference>
<keyword evidence="2" id="KW-1185">Reference proteome</keyword>
<organism evidence="1 2">
    <name type="scientific">Paracholeplasma vituli</name>
    <dbReference type="NCBI Taxonomy" id="69473"/>
    <lineage>
        <taxon>Bacteria</taxon>
        <taxon>Bacillati</taxon>
        <taxon>Mycoplasmatota</taxon>
        <taxon>Mollicutes</taxon>
        <taxon>Acholeplasmatales</taxon>
        <taxon>Acholeplasmataceae</taxon>
        <taxon>Paracholeplasma</taxon>
    </lineage>
</organism>
<dbReference type="NCBIfam" id="TIGR01549">
    <property type="entry name" value="HAD-SF-IA-v1"/>
    <property type="match status" value="1"/>
</dbReference>
<accession>A0ABT2PVE1</accession>
<comment type="caution">
    <text evidence="1">The sequence shown here is derived from an EMBL/GenBank/DDBJ whole genome shotgun (WGS) entry which is preliminary data.</text>
</comment>
<name>A0ABT2PVE1_9MOLU</name>
<dbReference type="InterPro" id="IPR006439">
    <property type="entry name" value="HAD-SF_hydro_IA"/>
</dbReference>
<dbReference type="Pfam" id="PF13419">
    <property type="entry name" value="HAD_2"/>
    <property type="match status" value="1"/>
</dbReference>
<dbReference type="RefSeq" id="WP_262096181.1">
    <property type="nucleotide sequence ID" value="NZ_JAOEGN010000007.1"/>
</dbReference>
<reference evidence="2" key="1">
    <citation type="submission" date="2023-07" db="EMBL/GenBank/DDBJ databases">
        <title>Novel Mycoplasma species identified in domestic and wild animals.</title>
        <authorList>
            <person name="Volokhov D.V."/>
            <person name="Furtak V.A."/>
            <person name="Zagorodnyaya T.A."/>
        </authorList>
    </citation>
    <scope>NUCLEOTIDE SEQUENCE [LARGE SCALE GENOMIC DNA]</scope>
    <source>
        <strain evidence="2">92-19</strain>
    </source>
</reference>
<dbReference type="InterPro" id="IPR023198">
    <property type="entry name" value="PGP-like_dom2"/>
</dbReference>
<evidence type="ECO:0000313" key="1">
    <source>
        <dbReference type="EMBL" id="MCU0104923.1"/>
    </source>
</evidence>
<dbReference type="Gene3D" id="3.40.50.1000">
    <property type="entry name" value="HAD superfamily/HAD-like"/>
    <property type="match status" value="1"/>
</dbReference>
<dbReference type="Gene3D" id="1.10.150.240">
    <property type="entry name" value="Putative phosphatase, domain 2"/>
    <property type="match status" value="1"/>
</dbReference>
<dbReference type="InterPro" id="IPR023214">
    <property type="entry name" value="HAD_sf"/>
</dbReference>